<evidence type="ECO:0000256" key="8">
    <source>
        <dbReference type="ARBA" id="ARBA00022777"/>
    </source>
</evidence>
<dbReference type="GO" id="GO:0004674">
    <property type="term" value="F:protein serine/threonine kinase activity"/>
    <property type="evidence" value="ECO:0007669"/>
    <property type="project" value="UniProtKB-KW"/>
</dbReference>
<feature type="domain" description="CRIB" evidence="19">
    <location>
        <begin position="123"/>
        <end position="136"/>
    </location>
</feature>
<dbReference type="Gene3D" id="3.30.200.20">
    <property type="entry name" value="Phosphorylase Kinase, domain 1"/>
    <property type="match status" value="1"/>
</dbReference>
<dbReference type="SUPFAM" id="SSF56112">
    <property type="entry name" value="Protein kinase-like (PK-like)"/>
    <property type="match status" value="1"/>
</dbReference>
<dbReference type="PROSITE" id="PS50108">
    <property type="entry name" value="CRIB"/>
    <property type="match status" value="1"/>
</dbReference>
<evidence type="ECO:0000256" key="14">
    <source>
        <dbReference type="PIRSR" id="PIRSR000615-3"/>
    </source>
</evidence>
<feature type="binding site" evidence="15">
    <location>
        <position position="492"/>
    </location>
    <ligand>
        <name>ATP</name>
        <dbReference type="ChEBI" id="CHEBI:30616"/>
    </ligand>
</feature>
<dbReference type="InterPro" id="IPR008271">
    <property type="entry name" value="Ser/Thr_kinase_AS"/>
</dbReference>
<dbReference type="EMBL" id="LSSL01004702">
    <property type="protein sequence ID" value="OLY79265.1"/>
    <property type="molecule type" value="Genomic_DNA"/>
</dbReference>
<comment type="similarity">
    <text evidence="2">Belongs to the protein kinase superfamily. STE Ser/Thr protein kinase family. STE20 subfamily.</text>
</comment>
<proteinExistence type="inferred from homology"/>
<dbReference type="CDD" id="cd06614">
    <property type="entry name" value="STKc_PAK"/>
    <property type="match status" value="1"/>
</dbReference>
<feature type="region of interest" description="Disordered" evidence="16">
    <location>
        <begin position="281"/>
        <end position="309"/>
    </location>
</feature>
<dbReference type="InterPro" id="IPR000095">
    <property type="entry name" value="CRIB_dom"/>
</dbReference>
<dbReference type="EC" id="2.7.11.1" evidence="3"/>
<dbReference type="SMART" id="SM00285">
    <property type="entry name" value="PBD"/>
    <property type="match status" value="1"/>
</dbReference>
<dbReference type="InterPro" id="IPR011993">
    <property type="entry name" value="PH-like_dom_sf"/>
</dbReference>
<evidence type="ECO:0000313" key="20">
    <source>
        <dbReference type="EMBL" id="OLY79265.1"/>
    </source>
</evidence>
<evidence type="ECO:0000256" key="6">
    <source>
        <dbReference type="ARBA" id="ARBA00022723"/>
    </source>
</evidence>
<dbReference type="InterPro" id="IPR036936">
    <property type="entry name" value="CRIB_dom_sf"/>
</dbReference>
<dbReference type="SMART" id="SM00233">
    <property type="entry name" value="PH"/>
    <property type="match status" value="1"/>
</dbReference>
<evidence type="ECO:0000256" key="4">
    <source>
        <dbReference type="ARBA" id="ARBA00022527"/>
    </source>
</evidence>
<name>A0A1R0GQV0_9FUNG</name>
<dbReference type="InterPro" id="IPR033923">
    <property type="entry name" value="PAK_BD"/>
</dbReference>
<dbReference type="PROSITE" id="PS00108">
    <property type="entry name" value="PROTEIN_KINASE_ST"/>
    <property type="match status" value="1"/>
</dbReference>
<feature type="binding site" evidence="14">
    <location>
        <position position="588"/>
    </location>
    <ligand>
        <name>Mg(2+)</name>
        <dbReference type="ChEBI" id="CHEBI:18420"/>
    </ligand>
</feature>
<keyword evidence="4" id="KW-0723">Serine/threonine-protein kinase</keyword>
<gene>
    <name evidence="20" type="ORF">AYI68_g6670</name>
</gene>
<sequence>MRPARQPIVGNFFFRFPLPLPLPPMSSIIKRGHLTLKESWLWSKRWAVLRRETLTFHKSESAHQVFLIIFLKDVTRISRTELKTYCIEINTKERDFFIQCKSDDDLYSWLDSIYENCPLLSDVSSPTGFLHQVHVDFDQNSGMFTGLPDQWSRLLQTSNITQQDYVQNPQAVLDVLEFYTKNNEEQDDIQLPMLQNNNNKNFQNNKPNGYNEYSSNNNHSFIPSNGAPAPPVPPNRPNISELMKPMTKPEAVSKAQAEASTYEHRKRMQQEEQLLKLKSLQNQQSQQYGQQISSQNRPPNAINVPPKQYDPEMYKKTQKQIHLSNQSHTQNLQYQDNNTKQYYFKSQPQGMTNQSSPKSHVKSSNNLGPNQFNNGSDAQSNAKYSQISQSKPDIPKISYSKPEGNSVQNNGGKSKALAALTSKMETAPTKPKQDTVRLSTLTESQIMVKLREIVSKNDPKLLYNKIKKIGQGASGSVYMARSIATKNIVAIKQMDLKTQPRKELLVNEILVMKESQHPNIVNYIESFLVGNSDLWVVMEYMNGGALTDVIDNNSMNENQIATISREVCNGLHHLHQQNIIHRDIKSDNILLGEDCAVKITDFGFCAKLSEQRSKRATMVGTPYWMAPEVVKQKPYGPKVDVWSLGIMVIEMIESEPPYLDEEPLKALYLIATHGTPALKSPESLSSDLKGFLAECLCVDVDSRATIEELLQQDFIKNYARSTSILRPLLE</sequence>
<dbReference type="GO" id="GO:0005524">
    <property type="term" value="F:ATP binding"/>
    <property type="evidence" value="ECO:0007669"/>
    <property type="project" value="UniProtKB-UniRule"/>
</dbReference>
<dbReference type="GO" id="GO:0046872">
    <property type="term" value="F:metal ion binding"/>
    <property type="evidence" value="ECO:0007669"/>
    <property type="project" value="UniProtKB-KW"/>
</dbReference>
<keyword evidence="6 14" id="KW-0479">Metal-binding</keyword>
<evidence type="ECO:0000256" key="7">
    <source>
        <dbReference type="ARBA" id="ARBA00022741"/>
    </source>
</evidence>
<dbReference type="InterPro" id="IPR017441">
    <property type="entry name" value="Protein_kinase_ATP_BS"/>
</dbReference>
<dbReference type="PROSITE" id="PS50003">
    <property type="entry name" value="PH_DOMAIN"/>
    <property type="match status" value="1"/>
</dbReference>
<accession>A0A1R0GQV0</accession>
<comment type="catalytic activity">
    <reaction evidence="12">
        <text>L-seryl-[protein] + ATP = O-phospho-L-seryl-[protein] + ADP + H(+)</text>
        <dbReference type="Rhea" id="RHEA:17989"/>
        <dbReference type="Rhea" id="RHEA-COMP:9863"/>
        <dbReference type="Rhea" id="RHEA-COMP:11604"/>
        <dbReference type="ChEBI" id="CHEBI:15378"/>
        <dbReference type="ChEBI" id="CHEBI:29999"/>
        <dbReference type="ChEBI" id="CHEBI:30616"/>
        <dbReference type="ChEBI" id="CHEBI:83421"/>
        <dbReference type="ChEBI" id="CHEBI:456216"/>
        <dbReference type="EC" id="2.7.11.1"/>
    </reaction>
</comment>
<feature type="region of interest" description="Disordered" evidence="16">
    <location>
        <begin position="347"/>
        <end position="414"/>
    </location>
</feature>
<feature type="domain" description="PH" evidence="17">
    <location>
        <begin position="27"/>
        <end position="118"/>
    </location>
</feature>
<dbReference type="Gene3D" id="1.10.510.10">
    <property type="entry name" value="Transferase(Phosphotransferase) domain 1"/>
    <property type="match status" value="1"/>
</dbReference>
<dbReference type="CDD" id="cd01093">
    <property type="entry name" value="CRIB_PAK_like"/>
    <property type="match status" value="1"/>
</dbReference>
<dbReference type="PANTHER" id="PTHR45832:SF22">
    <property type="entry name" value="SERINE_THREONINE-PROTEIN KINASE SAMKA-RELATED"/>
    <property type="match status" value="1"/>
</dbReference>
<dbReference type="FunFam" id="3.30.200.20:FF:000705">
    <property type="entry name" value="Non-specific serine/threonine protein kinase"/>
    <property type="match status" value="1"/>
</dbReference>
<dbReference type="InterPro" id="IPR000719">
    <property type="entry name" value="Prot_kinase_dom"/>
</dbReference>
<dbReference type="SMART" id="SM00220">
    <property type="entry name" value="S_TKc"/>
    <property type="match status" value="1"/>
</dbReference>
<evidence type="ECO:0000259" key="18">
    <source>
        <dbReference type="PROSITE" id="PS50011"/>
    </source>
</evidence>
<dbReference type="PROSITE" id="PS50011">
    <property type="entry name" value="PROTEIN_KINASE_DOM"/>
    <property type="match status" value="1"/>
</dbReference>
<comment type="caution">
    <text evidence="20">The sequence shown here is derived from an EMBL/GenBank/DDBJ whole genome shotgun (WGS) entry which is preliminary data.</text>
</comment>
<dbReference type="InterPro" id="IPR001849">
    <property type="entry name" value="PH_domain"/>
</dbReference>
<feature type="region of interest" description="Disordered" evidence="16">
    <location>
        <begin position="247"/>
        <end position="269"/>
    </location>
</feature>
<keyword evidence="9 15" id="KW-0067">ATP-binding</keyword>
<evidence type="ECO:0000256" key="13">
    <source>
        <dbReference type="PIRSR" id="PIRSR000615-1"/>
    </source>
</evidence>
<protein>
    <recommendedName>
        <fullName evidence="3">non-specific serine/threonine protein kinase</fullName>
        <ecNumber evidence="3">2.7.11.1</ecNumber>
    </recommendedName>
</protein>
<organism evidence="20 21">
    <name type="scientific">Smittium mucronatum</name>
    <dbReference type="NCBI Taxonomy" id="133383"/>
    <lineage>
        <taxon>Eukaryota</taxon>
        <taxon>Fungi</taxon>
        <taxon>Fungi incertae sedis</taxon>
        <taxon>Zoopagomycota</taxon>
        <taxon>Kickxellomycotina</taxon>
        <taxon>Harpellomycetes</taxon>
        <taxon>Harpellales</taxon>
        <taxon>Legeriomycetaceae</taxon>
        <taxon>Smittium</taxon>
    </lineage>
</organism>
<dbReference type="FunFam" id="1.10.510.10:FF:000768">
    <property type="entry name" value="Non-specific serine/threonine protein kinase"/>
    <property type="match status" value="1"/>
</dbReference>
<comment type="cofactor">
    <cofactor evidence="1">
        <name>Mg(2+)</name>
        <dbReference type="ChEBI" id="CHEBI:18420"/>
    </cofactor>
</comment>
<dbReference type="Pfam" id="PF00069">
    <property type="entry name" value="Pkinase"/>
    <property type="match status" value="1"/>
</dbReference>
<evidence type="ECO:0000256" key="10">
    <source>
        <dbReference type="ARBA" id="ARBA00022842"/>
    </source>
</evidence>
<feature type="region of interest" description="Disordered" evidence="16">
    <location>
        <begin position="199"/>
        <end position="234"/>
    </location>
</feature>
<feature type="compositionally biased region" description="Low complexity" evidence="16">
    <location>
        <begin position="281"/>
        <end position="296"/>
    </location>
</feature>
<dbReference type="InterPro" id="IPR011009">
    <property type="entry name" value="Kinase-like_dom_sf"/>
</dbReference>
<dbReference type="STRING" id="133383.A0A1R0GQV0"/>
<feature type="compositionally biased region" description="Low complexity" evidence="16">
    <location>
        <begin position="199"/>
        <end position="211"/>
    </location>
</feature>
<dbReference type="CDD" id="cd13279">
    <property type="entry name" value="PH_Cla4_Ste20"/>
    <property type="match status" value="1"/>
</dbReference>
<evidence type="ECO:0000256" key="5">
    <source>
        <dbReference type="ARBA" id="ARBA00022679"/>
    </source>
</evidence>
<evidence type="ECO:0000259" key="19">
    <source>
        <dbReference type="PROSITE" id="PS50108"/>
    </source>
</evidence>
<evidence type="ECO:0000256" key="3">
    <source>
        <dbReference type="ARBA" id="ARBA00012513"/>
    </source>
</evidence>
<evidence type="ECO:0000256" key="9">
    <source>
        <dbReference type="ARBA" id="ARBA00022840"/>
    </source>
</evidence>
<dbReference type="Pfam" id="PF00169">
    <property type="entry name" value="PH"/>
    <property type="match status" value="1"/>
</dbReference>
<dbReference type="GO" id="GO:0106310">
    <property type="term" value="F:protein serine kinase activity"/>
    <property type="evidence" value="ECO:0007669"/>
    <property type="project" value="RHEA"/>
</dbReference>
<comment type="catalytic activity">
    <reaction evidence="11">
        <text>L-threonyl-[protein] + ATP = O-phospho-L-threonyl-[protein] + ADP + H(+)</text>
        <dbReference type="Rhea" id="RHEA:46608"/>
        <dbReference type="Rhea" id="RHEA-COMP:11060"/>
        <dbReference type="Rhea" id="RHEA-COMP:11605"/>
        <dbReference type="ChEBI" id="CHEBI:15378"/>
        <dbReference type="ChEBI" id="CHEBI:30013"/>
        <dbReference type="ChEBI" id="CHEBI:30616"/>
        <dbReference type="ChEBI" id="CHEBI:61977"/>
        <dbReference type="ChEBI" id="CHEBI:456216"/>
        <dbReference type="EC" id="2.7.11.1"/>
    </reaction>
</comment>
<dbReference type="PANTHER" id="PTHR45832">
    <property type="entry name" value="SERINE/THREONINE-PROTEIN KINASE SAMKA-RELATED-RELATED"/>
    <property type="match status" value="1"/>
</dbReference>
<dbReference type="InterPro" id="IPR051931">
    <property type="entry name" value="PAK3-like"/>
</dbReference>
<feature type="domain" description="Protein kinase" evidence="18">
    <location>
        <begin position="463"/>
        <end position="715"/>
    </location>
</feature>
<keyword evidence="7 15" id="KW-0547">Nucleotide-binding</keyword>
<dbReference type="OrthoDB" id="248923at2759"/>
<dbReference type="PROSITE" id="PS00107">
    <property type="entry name" value="PROTEIN_KINASE_ATP"/>
    <property type="match status" value="1"/>
</dbReference>
<dbReference type="FunFam" id="3.90.810.10:FF:000005">
    <property type="entry name" value="Non-specific serine/threonine protein kinase"/>
    <property type="match status" value="1"/>
</dbReference>
<evidence type="ECO:0000259" key="17">
    <source>
        <dbReference type="PROSITE" id="PS50003"/>
    </source>
</evidence>
<dbReference type="Gene3D" id="2.30.29.30">
    <property type="entry name" value="Pleckstrin-homology domain (PH domain)/Phosphotyrosine-binding domain (PTB)"/>
    <property type="match status" value="1"/>
</dbReference>
<evidence type="ECO:0000256" key="12">
    <source>
        <dbReference type="ARBA" id="ARBA00048679"/>
    </source>
</evidence>
<keyword evidence="21" id="KW-1185">Reference proteome</keyword>
<feature type="compositionally biased region" description="Polar residues" evidence="16">
    <location>
        <begin position="403"/>
        <end position="412"/>
    </location>
</feature>
<dbReference type="Pfam" id="PF00786">
    <property type="entry name" value="PBD"/>
    <property type="match status" value="1"/>
</dbReference>
<keyword evidence="5" id="KW-0808">Transferase</keyword>
<feature type="compositionally biased region" description="Polar residues" evidence="16">
    <location>
        <begin position="212"/>
        <end position="222"/>
    </location>
</feature>
<evidence type="ECO:0000256" key="11">
    <source>
        <dbReference type="ARBA" id="ARBA00047899"/>
    </source>
</evidence>
<dbReference type="Gene3D" id="3.90.810.10">
    <property type="entry name" value="CRIB domain"/>
    <property type="match status" value="1"/>
</dbReference>
<evidence type="ECO:0000256" key="1">
    <source>
        <dbReference type="ARBA" id="ARBA00001946"/>
    </source>
</evidence>
<dbReference type="Proteomes" id="UP000187455">
    <property type="component" value="Unassembled WGS sequence"/>
</dbReference>
<dbReference type="SUPFAM" id="SSF50729">
    <property type="entry name" value="PH domain-like"/>
    <property type="match status" value="1"/>
</dbReference>
<keyword evidence="8 20" id="KW-0418">Kinase</keyword>
<feature type="binding site" evidence="14">
    <location>
        <position position="601"/>
    </location>
    <ligand>
        <name>Mg(2+)</name>
        <dbReference type="ChEBI" id="CHEBI:18420"/>
    </ligand>
</feature>
<dbReference type="AlphaFoldDB" id="A0A1R0GQV0"/>
<evidence type="ECO:0000256" key="2">
    <source>
        <dbReference type="ARBA" id="ARBA00008874"/>
    </source>
</evidence>
<keyword evidence="10 14" id="KW-0460">Magnesium</keyword>
<reference evidence="20 21" key="1">
    <citation type="journal article" date="2016" name="Mol. Biol. Evol.">
        <title>Genome-Wide Survey of Gut Fungi (Harpellales) Reveals the First Horizontally Transferred Ubiquitin Gene from a Mosquito Host.</title>
        <authorList>
            <person name="Wang Y."/>
            <person name="White M.M."/>
            <person name="Kvist S."/>
            <person name="Moncalvo J.M."/>
        </authorList>
    </citation>
    <scope>NUCLEOTIDE SEQUENCE [LARGE SCALE GENOMIC DNA]</scope>
    <source>
        <strain evidence="20 21">ALG-7-W6</strain>
    </source>
</reference>
<feature type="compositionally biased region" description="Polar residues" evidence="16">
    <location>
        <begin position="347"/>
        <end position="391"/>
    </location>
</feature>
<evidence type="ECO:0000256" key="16">
    <source>
        <dbReference type="SAM" id="MobiDB-lite"/>
    </source>
</evidence>
<feature type="active site" description="Proton acceptor" evidence="13">
    <location>
        <position position="583"/>
    </location>
</feature>
<evidence type="ECO:0000256" key="15">
    <source>
        <dbReference type="PROSITE-ProRule" id="PRU10141"/>
    </source>
</evidence>
<evidence type="ECO:0000313" key="21">
    <source>
        <dbReference type="Proteomes" id="UP000187455"/>
    </source>
</evidence>